<dbReference type="PRINTS" id="PR00261">
    <property type="entry name" value="LDLRECEPTOR"/>
</dbReference>
<feature type="signal peptide" evidence="10">
    <location>
        <begin position="1"/>
        <end position="19"/>
    </location>
</feature>
<feature type="transmembrane region" description="Helical" evidence="9">
    <location>
        <begin position="1465"/>
        <end position="1486"/>
    </location>
</feature>
<evidence type="ECO:0000256" key="2">
    <source>
        <dbReference type="ARBA" id="ARBA00022692"/>
    </source>
</evidence>
<dbReference type="InterPro" id="IPR036055">
    <property type="entry name" value="LDL_receptor-like_sf"/>
</dbReference>
<evidence type="ECO:0000256" key="9">
    <source>
        <dbReference type="SAM" id="Phobius"/>
    </source>
</evidence>
<evidence type="ECO:0000259" key="11">
    <source>
        <dbReference type="PROSITE" id="PS50026"/>
    </source>
</evidence>
<evidence type="ECO:0000256" key="6">
    <source>
        <dbReference type="ARBA" id="ARBA00023157"/>
    </source>
</evidence>
<feature type="transmembrane region" description="Helical" evidence="9">
    <location>
        <begin position="1538"/>
        <end position="1557"/>
    </location>
</feature>
<keyword evidence="2 9" id="KW-0812">Transmembrane</keyword>
<dbReference type="Pfam" id="PF00057">
    <property type="entry name" value="Ldl_recept_a"/>
    <property type="match status" value="1"/>
</dbReference>
<feature type="disulfide bond" evidence="8">
    <location>
        <begin position="221"/>
        <end position="239"/>
    </location>
</feature>
<feature type="disulfide bond" evidence="7">
    <location>
        <begin position="1158"/>
        <end position="1167"/>
    </location>
</feature>
<evidence type="ECO:0000256" key="5">
    <source>
        <dbReference type="ARBA" id="ARBA00023136"/>
    </source>
</evidence>
<feature type="transmembrane region" description="Helical" evidence="9">
    <location>
        <begin position="1594"/>
        <end position="1616"/>
    </location>
</feature>
<feature type="domain" description="G-protein coupled receptors family 1 profile" evidence="12">
    <location>
        <begin position="1445"/>
        <end position="1695"/>
    </location>
</feature>
<evidence type="ECO:0000256" key="1">
    <source>
        <dbReference type="ARBA" id="ARBA00004167"/>
    </source>
</evidence>
<protein>
    <submittedName>
        <fullName evidence="13">Uncharacterized protein</fullName>
    </submittedName>
</protein>
<feature type="disulfide bond" evidence="7">
    <location>
        <begin position="1396"/>
        <end position="1405"/>
    </location>
</feature>
<evidence type="ECO:0000256" key="4">
    <source>
        <dbReference type="ARBA" id="ARBA00022989"/>
    </source>
</evidence>
<dbReference type="SUPFAM" id="SSF57424">
    <property type="entry name" value="LDL receptor-like module"/>
    <property type="match status" value="2"/>
</dbReference>
<feature type="domain" description="EGF-like" evidence="11">
    <location>
        <begin position="1170"/>
        <end position="1211"/>
    </location>
</feature>
<keyword evidence="6 7" id="KW-1015">Disulfide bond</keyword>
<evidence type="ECO:0000256" key="8">
    <source>
        <dbReference type="PROSITE-ProRule" id="PRU00124"/>
    </source>
</evidence>
<feature type="transmembrane region" description="Helical" evidence="9">
    <location>
        <begin position="1676"/>
        <end position="1697"/>
    </location>
</feature>
<dbReference type="SMART" id="SM00192">
    <property type="entry name" value="LDLa"/>
    <property type="match status" value="7"/>
</dbReference>
<feature type="domain" description="EGF-like" evidence="11">
    <location>
        <begin position="1368"/>
        <end position="1406"/>
    </location>
</feature>
<dbReference type="InterPro" id="IPR002172">
    <property type="entry name" value="LDrepeatLR_classA_rpt"/>
</dbReference>
<accession>A0A816UHP8</accession>
<dbReference type="PANTHER" id="PTHR24270">
    <property type="entry name" value="LOW-DENSITY LIPOPROTEIN RECEPTOR-RELATED"/>
    <property type="match status" value="1"/>
</dbReference>
<feature type="disulfide bond" evidence="8">
    <location>
        <begin position="662"/>
        <end position="680"/>
    </location>
</feature>
<evidence type="ECO:0000259" key="12">
    <source>
        <dbReference type="PROSITE" id="PS50262"/>
    </source>
</evidence>
<feature type="disulfide bond" evidence="8">
    <location>
        <begin position="841"/>
        <end position="856"/>
    </location>
</feature>
<dbReference type="PROSITE" id="PS50026">
    <property type="entry name" value="EGF_3"/>
    <property type="match status" value="4"/>
</dbReference>
<keyword evidence="7" id="KW-0245">EGF-like domain</keyword>
<evidence type="ECO:0000313" key="14">
    <source>
        <dbReference type="Proteomes" id="UP000663887"/>
    </source>
</evidence>
<dbReference type="PROSITE" id="PS50262">
    <property type="entry name" value="G_PROTEIN_RECEP_F1_2"/>
    <property type="match status" value="1"/>
</dbReference>
<dbReference type="SUPFAM" id="SSF57196">
    <property type="entry name" value="EGF/Laminin"/>
    <property type="match status" value="1"/>
</dbReference>
<organism evidence="13 14">
    <name type="scientific">Rotaria magnacalcarata</name>
    <dbReference type="NCBI Taxonomy" id="392030"/>
    <lineage>
        <taxon>Eukaryota</taxon>
        <taxon>Metazoa</taxon>
        <taxon>Spiralia</taxon>
        <taxon>Gnathifera</taxon>
        <taxon>Rotifera</taxon>
        <taxon>Eurotatoria</taxon>
        <taxon>Bdelloidea</taxon>
        <taxon>Philodinida</taxon>
        <taxon>Philodinidae</taxon>
        <taxon>Rotaria</taxon>
    </lineage>
</organism>
<dbReference type="GO" id="GO:0016192">
    <property type="term" value="P:vesicle-mediated transport"/>
    <property type="evidence" value="ECO:0007669"/>
    <property type="project" value="UniProtKB-ARBA"/>
</dbReference>
<dbReference type="Proteomes" id="UP000663887">
    <property type="component" value="Unassembled WGS sequence"/>
</dbReference>
<feature type="domain" description="EGF-like" evidence="11">
    <location>
        <begin position="1085"/>
        <end position="1124"/>
    </location>
</feature>
<evidence type="ECO:0000313" key="13">
    <source>
        <dbReference type="EMBL" id="CAF2111324.1"/>
    </source>
</evidence>
<feature type="transmembrane region" description="Helical" evidence="9">
    <location>
        <begin position="1643"/>
        <end position="1670"/>
    </location>
</feature>
<dbReference type="Gene3D" id="1.20.1070.10">
    <property type="entry name" value="Rhodopsin 7-helix transmembrane proteins"/>
    <property type="match status" value="1"/>
</dbReference>
<dbReference type="SUPFAM" id="SSF81321">
    <property type="entry name" value="Family A G protein-coupled receptor-like"/>
    <property type="match status" value="1"/>
</dbReference>
<feature type="chain" id="PRO_5032872122" evidence="10">
    <location>
        <begin position="20"/>
        <end position="1738"/>
    </location>
</feature>
<dbReference type="InterPro" id="IPR017452">
    <property type="entry name" value="GPCR_Rhodpsn_7TM"/>
</dbReference>
<comment type="caution">
    <text evidence="13">The sequence shown here is derived from an EMBL/GenBank/DDBJ whole genome shotgun (WGS) entry which is preliminary data.</text>
</comment>
<dbReference type="Gene3D" id="4.10.400.10">
    <property type="entry name" value="Low-density Lipoprotein Receptor"/>
    <property type="match status" value="3"/>
</dbReference>
<feature type="disulfide bond" evidence="7">
    <location>
        <begin position="1114"/>
        <end position="1123"/>
    </location>
</feature>
<keyword evidence="3" id="KW-0677">Repeat</keyword>
<proteinExistence type="predicted"/>
<feature type="disulfide bond" evidence="8">
    <location>
        <begin position="191"/>
        <end position="206"/>
    </location>
</feature>
<feature type="disulfide bond" evidence="8">
    <location>
        <begin position="214"/>
        <end position="226"/>
    </location>
</feature>
<feature type="disulfide bond" evidence="8">
    <location>
        <begin position="829"/>
        <end position="847"/>
    </location>
</feature>
<dbReference type="SMART" id="SM00181">
    <property type="entry name" value="EGF"/>
    <property type="match status" value="4"/>
</dbReference>
<dbReference type="CDD" id="cd00112">
    <property type="entry name" value="LDLa"/>
    <property type="match status" value="2"/>
</dbReference>
<dbReference type="CDD" id="cd00637">
    <property type="entry name" value="7tm_classA_rhodopsin-like"/>
    <property type="match status" value="1"/>
</dbReference>
<dbReference type="PROSITE" id="PS01186">
    <property type="entry name" value="EGF_2"/>
    <property type="match status" value="1"/>
</dbReference>
<comment type="subcellular location">
    <subcellularLocation>
        <location evidence="1">Membrane</location>
        <topology evidence="1">Single-pass membrane protein</topology>
    </subcellularLocation>
</comment>
<evidence type="ECO:0000256" key="3">
    <source>
        <dbReference type="ARBA" id="ARBA00022737"/>
    </source>
</evidence>
<dbReference type="GO" id="GO:0005886">
    <property type="term" value="C:plasma membrane"/>
    <property type="evidence" value="ECO:0007669"/>
    <property type="project" value="TreeGrafter"/>
</dbReference>
<dbReference type="Gene3D" id="2.10.25.10">
    <property type="entry name" value="Laminin"/>
    <property type="match status" value="2"/>
</dbReference>
<feature type="disulfide bond" evidence="8">
    <location>
        <begin position="172"/>
        <end position="184"/>
    </location>
</feature>
<evidence type="ECO:0000256" key="7">
    <source>
        <dbReference type="PROSITE-ProRule" id="PRU00076"/>
    </source>
</evidence>
<feature type="domain" description="EGF-like" evidence="11">
    <location>
        <begin position="1126"/>
        <end position="1168"/>
    </location>
</feature>
<dbReference type="InterPro" id="IPR050685">
    <property type="entry name" value="LDLR"/>
</dbReference>
<feature type="transmembrane region" description="Helical" evidence="9">
    <location>
        <begin position="1512"/>
        <end position="1531"/>
    </location>
</feature>
<keyword evidence="4 9" id="KW-1133">Transmembrane helix</keyword>
<dbReference type="PROSITE" id="PS50068">
    <property type="entry name" value="LDLRA_2"/>
    <property type="match status" value="4"/>
</dbReference>
<comment type="caution">
    <text evidence="7">Lacks conserved residue(s) required for the propagation of feature annotation.</text>
</comment>
<gene>
    <name evidence="13" type="ORF">XDN619_LOCUS20781</name>
</gene>
<dbReference type="InterPro" id="IPR000742">
    <property type="entry name" value="EGF"/>
</dbReference>
<feature type="transmembrane region" description="Helical" evidence="9">
    <location>
        <begin position="1429"/>
        <end position="1453"/>
    </location>
</feature>
<dbReference type="EMBL" id="CAJNRG010009229">
    <property type="protein sequence ID" value="CAF2111324.1"/>
    <property type="molecule type" value="Genomic_DNA"/>
</dbReference>
<feature type="disulfide bond" evidence="7">
    <location>
        <begin position="1130"/>
        <end position="1140"/>
    </location>
</feature>
<name>A0A816UHP8_9BILA</name>
<dbReference type="PROSITE" id="PS00022">
    <property type="entry name" value="EGF_1"/>
    <property type="match status" value="5"/>
</dbReference>
<sequence>MLISSTVVILVFIFAVVDSQVLLYNTENKELAEEFDCVYYIPYYGEEILYCRRASENQLFLPHKDECINQGQKQMFGDLLKREIHPSIVLKWSSSVEMTDLYSKVFNNRSLIDDNEDQFVCKCTAGTFGKYCEYQLTHDSKTFSEAVKRQFEQKQDTDDDSWNTQRYGKILCYETLPCSSSPLCIDWREICDGIQRCSNGVDEENCDKLEFNECDDDEFRCENGMCISQEFWLDGDFDCMDRTDEYFVDRGTTCPFQANAMECDENVCSNDLYSCGDGQCVAWETRMAFQRLGKAQKDCFNKRNINYMCELSQHRPTWTNENGLCWPDKNYDDPRYPPWNMIKASNLTIDEICQYLFRCALTKGFEHDCPCNHQNCTLMMLNVCQRADHLVFYPPYGLINSNLFIMYNYTRSIENPMPQFFLLAGNIKCRGFFFQTTRFFSLQIDMSAISYPFVNHVLCAGFASNYGYKNFTSSHQNDRFCWNDSQTFNGRPYTVYTDICTEGGECISNYRIRDGDFNCMDGDDELRQLDKTYCTGNVGRHRFQCFNNEHKCLPLQKLGSGMSDCSNGYDESWFGIGTTLRYQLPCFKRITTDCPRVMEYIHQSSSKNSSNSSLFIDHQQQESTYRMPFRYYCNTFWDSDKYIDEIPSLCTYWICQHSQYQCRTGQCIPVEWVCDGEWDCSDASDEEAFVLIENSSFHNRNLKDLSLQLEKCRKRYSTATFSKICNMSLEFGCYLSGVSNPLDIQLNRPCINLTQIGDGVENCYNAYDEKNTFISNLRGGRMWGFHFRCNNEDMTYQDVCIQGRNCSQIHCLNDQNNNRSCSGKEDFLCLHDNRCRKNVRCNGSPDCLHGEDEYWCPSGILIDITGYRISKKQISLQRDEILSQIFNPSETTLNISRHQLSEFISSRKNYEYSKVHSYQCNRGIAVIHINETRCLCPPAYYGDWCQYFNDRISIIARVEHGTQSKTISDRVFKIKANFLFNHRIIYHHEFYVFPMLERNYFIKHKFYLLYSRSSEMLAHKQKRYFNRSDVIHDHPYSIHFDVFALKGDNNLEEIGSWHYPIYFDYLPAFRLAVVLKVPSWFGNLTLSPCSKTSCNKNSICLPVFNHNNSYYCSCKSGYYGINCSMYEPICETYCSANALCRPDDFNLRTRKSSPYCICPLDHFGIRCNLKYEDCTSNPCLNNGTCFSNYDRSGENPYLCRCSSKFDGYNCENEKVTAHIYLNMTTVLHIRAVVVQFYDYDHRNLMLHILDQQIYTELPSSIISYRFNVDAPSLGILKLYEDLSHPQYFLIYFLDQQQKINITSSPQHCPHAAILLPEVSGIDPFVPSVFKYHHICRNKNLSFCFYDENYFCICQHDRYRAECFIKNIEHDRCHQCFLGGACLQGDLENPKDFICHCLPCYQGHRCEFSLQAFGFTLDSLLVSYSKKVKIVYVVIVGLLFIIGLFNNFCSFITFKRPTPRKFGVGYYLLTASCLNQIALSCLVFRFIQVTLGFVGVGSCKVISYLLSVMTRSTYWLASWITIDRLLIILFPTSSALKNPWLATVISTFTLVILLGMHVHEIIYNTVIQHFSTSSSICVTNFDTNLISVYNRSTIFIHYLFPFFIQIICITALLILAARSRAKTTGHKMNFGKALMRQFKAQKELYVTPAIIVLSALPQAILAFSLACIQLSDWQNHILLGAYLFSYAPQVLGFILYVLPSTNYKKEFYRTFIGRKSLKWLSSNVTSENTASKTYAFKSI</sequence>
<feature type="disulfide bond" evidence="8">
    <location>
        <begin position="655"/>
        <end position="667"/>
    </location>
</feature>
<keyword evidence="10" id="KW-0732">Signal</keyword>
<feature type="disulfide bond" evidence="7">
    <location>
        <begin position="1201"/>
        <end position="1210"/>
    </location>
</feature>
<evidence type="ECO:0000256" key="10">
    <source>
        <dbReference type="SAM" id="SignalP"/>
    </source>
</evidence>
<keyword evidence="5 9" id="KW-0472">Membrane</keyword>
<reference evidence="13" key="1">
    <citation type="submission" date="2021-02" db="EMBL/GenBank/DDBJ databases">
        <authorList>
            <person name="Nowell W R."/>
        </authorList>
    </citation>
    <scope>NUCLEOTIDE SEQUENCE</scope>
</reference>